<comment type="caution">
    <text evidence="2">The sequence shown here is derived from an EMBL/GenBank/DDBJ whole genome shotgun (WGS) entry which is preliminary data.</text>
</comment>
<proteinExistence type="predicted"/>
<feature type="domain" description="HTH cro/C1-type" evidence="1">
    <location>
        <begin position="6"/>
        <end position="60"/>
    </location>
</feature>
<organism evidence="2 3">
    <name type="scientific">Prevotella disiens DNF00882</name>
    <dbReference type="NCBI Taxonomy" id="1401075"/>
    <lineage>
        <taxon>Bacteria</taxon>
        <taxon>Pseudomonadati</taxon>
        <taxon>Bacteroidota</taxon>
        <taxon>Bacteroidia</taxon>
        <taxon>Bacteroidales</taxon>
        <taxon>Prevotellaceae</taxon>
        <taxon>Prevotella</taxon>
    </lineage>
</organism>
<dbReference type="Pfam" id="PF13443">
    <property type="entry name" value="HTH_26"/>
    <property type="match status" value="1"/>
</dbReference>
<dbReference type="GO" id="GO:0003677">
    <property type="term" value="F:DNA binding"/>
    <property type="evidence" value="ECO:0007669"/>
    <property type="project" value="UniProtKB-KW"/>
</dbReference>
<evidence type="ECO:0000313" key="3">
    <source>
        <dbReference type="Proteomes" id="UP000029538"/>
    </source>
</evidence>
<dbReference type="SUPFAM" id="SSF47413">
    <property type="entry name" value="lambda repressor-like DNA-binding domains"/>
    <property type="match status" value="1"/>
</dbReference>
<gene>
    <name evidence="2" type="ORF">HMPREF0654_03625</name>
</gene>
<dbReference type="InterPro" id="IPR010982">
    <property type="entry name" value="Lambda_DNA-bd_dom_sf"/>
</dbReference>
<accession>A0A096C4L7</accession>
<sequence length="70" mass="7896">MAINRIKSVLAEKQMTSKSLAEQLGKGENTVSRWCANRIQPSLETLIEIANILDVDVRELITPTKESAWR</sequence>
<dbReference type="AlphaFoldDB" id="A0A096C4L7"/>
<dbReference type="RefSeq" id="WP_036882653.1">
    <property type="nucleotide sequence ID" value="NZ_JRNR01000024.1"/>
</dbReference>
<dbReference type="EMBL" id="JRNR01000024">
    <property type="protein sequence ID" value="KGF49862.1"/>
    <property type="molecule type" value="Genomic_DNA"/>
</dbReference>
<dbReference type="Gene3D" id="1.10.260.40">
    <property type="entry name" value="lambda repressor-like DNA-binding domains"/>
    <property type="match status" value="1"/>
</dbReference>
<dbReference type="CDD" id="cd00093">
    <property type="entry name" value="HTH_XRE"/>
    <property type="match status" value="1"/>
</dbReference>
<dbReference type="Proteomes" id="UP000029538">
    <property type="component" value="Unassembled WGS sequence"/>
</dbReference>
<evidence type="ECO:0000259" key="1">
    <source>
        <dbReference type="PROSITE" id="PS50943"/>
    </source>
</evidence>
<evidence type="ECO:0000313" key="2">
    <source>
        <dbReference type="EMBL" id="KGF49862.1"/>
    </source>
</evidence>
<reference evidence="2 3" key="1">
    <citation type="submission" date="2014-07" db="EMBL/GenBank/DDBJ databases">
        <authorList>
            <person name="McCorrison J."/>
            <person name="Sanka R."/>
            <person name="Torralba M."/>
            <person name="Gillis M."/>
            <person name="Haft D.H."/>
            <person name="Methe B."/>
            <person name="Sutton G."/>
            <person name="Nelson K.E."/>
        </authorList>
    </citation>
    <scope>NUCLEOTIDE SEQUENCE [LARGE SCALE GENOMIC DNA]</scope>
    <source>
        <strain evidence="2 3">DNF00882</strain>
    </source>
</reference>
<name>A0A096C4L7_9BACT</name>
<protein>
    <submittedName>
        <fullName evidence="2">DNA-binding protein</fullName>
    </submittedName>
</protein>
<dbReference type="SMART" id="SM00530">
    <property type="entry name" value="HTH_XRE"/>
    <property type="match status" value="1"/>
</dbReference>
<dbReference type="PROSITE" id="PS50943">
    <property type="entry name" value="HTH_CROC1"/>
    <property type="match status" value="1"/>
</dbReference>
<keyword evidence="2" id="KW-0238">DNA-binding</keyword>
<dbReference type="InterPro" id="IPR001387">
    <property type="entry name" value="Cro/C1-type_HTH"/>
</dbReference>